<keyword evidence="1" id="KW-0732">Signal</keyword>
<feature type="chain" id="PRO_5006194435" evidence="1">
    <location>
        <begin position="21"/>
        <end position="269"/>
    </location>
</feature>
<organism evidence="2 3">
    <name type="scientific">Vibrio furnissii</name>
    <dbReference type="NCBI Taxonomy" id="29494"/>
    <lineage>
        <taxon>Bacteria</taxon>
        <taxon>Pseudomonadati</taxon>
        <taxon>Pseudomonadota</taxon>
        <taxon>Gammaproteobacteria</taxon>
        <taxon>Vibrionales</taxon>
        <taxon>Vibrionaceae</taxon>
        <taxon>Vibrio</taxon>
    </lineage>
</organism>
<sequence>MRKLLLVAAPFILSACSALDSSSNFDDVVDSVNQRYNFVQVKSKSYTPATQAIKGPDVVQASVAIVANYPRLEQKAPETFVYVEVTTFESYDEYASVLFNGQTQKLRVDQPSKSMCSEHCVVTQYISFPISNDDLATSADLQFELRSGASRVVTGFTIASGYVNAVQREAQLQGSLNQVAPQATVQVATPAPVVVAAPVSKPEEMVQYWFNEGSDAERKQFADWAFSNRAEVKQAMNSESKSLDMMAYWYEKADKTQKAGILSWLISQE</sequence>
<proteinExistence type="predicted"/>
<name>A0A0Q2M801_VIBFU</name>
<keyword evidence="3" id="KW-1185">Reference proteome</keyword>
<gene>
    <name evidence="2" type="ORF">AMR76_20155</name>
</gene>
<feature type="signal peptide" evidence="1">
    <location>
        <begin position="1"/>
        <end position="20"/>
    </location>
</feature>
<evidence type="ECO:0000313" key="2">
    <source>
        <dbReference type="EMBL" id="KQH83986.1"/>
    </source>
</evidence>
<reference evidence="2 3" key="1">
    <citation type="submission" date="2015-08" db="EMBL/GenBank/DDBJ databases">
        <title>Antibacterial properties of a collection of Vibrionaceae strains.</title>
        <authorList>
            <person name="Giubergia S."/>
        </authorList>
    </citation>
    <scope>NUCLEOTIDE SEQUENCE [LARGE SCALE GENOMIC DNA]</scope>
    <source>
        <strain evidence="2 3">S0821</strain>
    </source>
</reference>
<dbReference type="InParanoid" id="A0A0Q2M801"/>
<dbReference type="EMBL" id="LKHS01000023">
    <property type="protein sequence ID" value="KQH83986.1"/>
    <property type="molecule type" value="Genomic_DNA"/>
</dbReference>
<accession>A0A0Q2M801</accession>
<dbReference type="PROSITE" id="PS51257">
    <property type="entry name" value="PROKAR_LIPOPROTEIN"/>
    <property type="match status" value="1"/>
</dbReference>
<evidence type="ECO:0000256" key="1">
    <source>
        <dbReference type="SAM" id="SignalP"/>
    </source>
</evidence>
<evidence type="ECO:0000313" key="3">
    <source>
        <dbReference type="Proteomes" id="UP000051221"/>
    </source>
</evidence>
<dbReference type="Proteomes" id="UP000051221">
    <property type="component" value="Unassembled WGS sequence"/>
</dbReference>
<dbReference type="Pfam" id="PF09829">
    <property type="entry name" value="DUF2057"/>
    <property type="match status" value="1"/>
</dbReference>
<dbReference type="RefSeq" id="WP_055467016.1">
    <property type="nucleotide sequence ID" value="NZ_LKHS01000023.1"/>
</dbReference>
<protein>
    <submittedName>
        <fullName evidence="2">VvgS protein</fullName>
    </submittedName>
</protein>
<dbReference type="InterPro" id="IPR018635">
    <property type="entry name" value="UPF0319"/>
</dbReference>
<comment type="caution">
    <text evidence="2">The sequence shown here is derived from an EMBL/GenBank/DDBJ whole genome shotgun (WGS) entry which is preliminary data.</text>
</comment>
<dbReference type="AlphaFoldDB" id="A0A0Q2M801"/>